<accession>A0A8D9HDX5</accession>
<feature type="domain" description="Mon2/Sec7/BIG1-like dimerisation and cyclophilin-binding" evidence="1">
    <location>
        <begin position="2"/>
        <end position="111"/>
    </location>
</feature>
<evidence type="ECO:0000259" key="1">
    <source>
        <dbReference type="Pfam" id="PF16213"/>
    </source>
</evidence>
<protein>
    <recommendedName>
        <fullName evidence="1">Mon2/Sec7/BIG1-like dimerisation and cyclophilin-binding domain-containing protein</fullName>
    </recommendedName>
</protein>
<dbReference type="InterPro" id="IPR032629">
    <property type="entry name" value="DCB_dom"/>
</dbReference>
<organism evidence="2 3">
    <name type="scientific">Brassica campestris</name>
    <name type="common">Field mustard</name>
    <dbReference type="NCBI Taxonomy" id="3711"/>
    <lineage>
        <taxon>Eukaryota</taxon>
        <taxon>Viridiplantae</taxon>
        <taxon>Streptophyta</taxon>
        <taxon>Embryophyta</taxon>
        <taxon>Tracheophyta</taxon>
        <taxon>Spermatophyta</taxon>
        <taxon>Magnoliopsida</taxon>
        <taxon>eudicotyledons</taxon>
        <taxon>Gunneridae</taxon>
        <taxon>Pentapetalae</taxon>
        <taxon>rosids</taxon>
        <taxon>malvids</taxon>
        <taxon>Brassicales</taxon>
        <taxon>Brassicaceae</taxon>
        <taxon>Brassiceae</taxon>
        <taxon>Brassica</taxon>
    </lineage>
</organism>
<reference evidence="2 3" key="1">
    <citation type="submission" date="2021-07" db="EMBL/GenBank/DDBJ databases">
        <authorList>
            <consortium name="Genoscope - CEA"/>
            <person name="William W."/>
        </authorList>
    </citation>
    <scope>NUCLEOTIDE SEQUENCE [LARGE SCALE GENOMIC DNA]</scope>
</reference>
<dbReference type="Proteomes" id="UP000694005">
    <property type="component" value="Chromosome A08"/>
</dbReference>
<proteinExistence type="predicted"/>
<name>A0A8D9HDX5_BRACM</name>
<dbReference type="EMBL" id="LS974624">
    <property type="protein sequence ID" value="CAG7897661.1"/>
    <property type="molecule type" value="Genomic_DNA"/>
</dbReference>
<dbReference type="AlphaFoldDB" id="A0A8D9HDX5"/>
<dbReference type="Gramene" id="A08p13270.2_BraZ1">
    <property type="protein sequence ID" value="A08p13270.2_BraZ1.CDS"/>
    <property type="gene ID" value="A08g13270.2_BraZ1"/>
</dbReference>
<feature type="non-terminal residue" evidence="2">
    <location>
        <position position="122"/>
    </location>
</feature>
<evidence type="ECO:0000313" key="3">
    <source>
        <dbReference type="Proteomes" id="UP000694005"/>
    </source>
</evidence>
<evidence type="ECO:0000313" key="2">
    <source>
        <dbReference type="EMBL" id="CAG7897661.1"/>
    </source>
</evidence>
<sequence>MALVAVLEVDLRALFAEAPRRYPVVKDGAEQAILKLRSSSSASDLSSNEDILRIFLTACGVRNTKLSVIGLSCLQNLISHDAVEPSSLKEILATLKYWSSRIEPLALLMALVSFSSLVFSFT</sequence>
<dbReference type="Pfam" id="PF16213">
    <property type="entry name" value="DCB"/>
    <property type="match status" value="1"/>
</dbReference>
<gene>
    <name evidence="2" type="ORF">BRAPAZ1V2_A08P13270.2</name>
</gene>